<evidence type="ECO:0000313" key="7">
    <source>
        <dbReference type="EMBL" id="CAF3879762.1"/>
    </source>
</evidence>
<dbReference type="InterPro" id="IPR012677">
    <property type="entry name" value="Nucleotide-bd_a/b_plait_sf"/>
</dbReference>
<evidence type="ECO:0008006" key="9">
    <source>
        <dbReference type="Google" id="ProtNLM"/>
    </source>
</evidence>
<comment type="subcellular location">
    <subcellularLocation>
        <location evidence="1">Nucleus</location>
    </subcellularLocation>
</comment>
<proteinExistence type="predicted"/>
<dbReference type="Proteomes" id="UP000681722">
    <property type="component" value="Unassembled WGS sequence"/>
</dbReference>
<keyword evidence="3" id="KW-0539">Nucleus</keyword>
<dbReference type="Proteomes" id="UP000677228">
    <property type="component" value="Unassembled WGS sequence"/>
</dbReference>
<evidence type="ECO:0000313" key="8">
    <source>
        <dbReference type="Proteomes" id="UP000663829"/>
    </source>
</evidence>
<dbReference type="Proteomes" id="UP000682733">
    <property type="component" value="Unassembled WGS sequence"/>
</dbReference>
<reference evidence="4" key="1">
    <citation type="submission" date="2021-02" db="EMBL/GenBank/DDBJ databases">
        <authorList>
            <person name="Nowell W R."/>
        </authorList>
    </citation>
    <scope>NUCLEOTIDE SEQUENCE</scope>
</reference>
<dbReference type="GO" id="GO:0003729">
    <property type="term" value="F:mRNA binding"/>
    <property type="evidence" value="ECO:0007669"/>
    <property type="project" value="TreeGrafter"/>
</dbReference>
<dbReference type="EMBL" id="CAJOBA010013531">
    <property type="protein sequence ID" value="CAF3879762.1"/>
    <property type="molecule type" value="Genomic_DNA"/>
</dbReference>
<accession>A0A813PNK7</accession>
<evidence type="ECO:0000313" key="6">
    <source>
        <dbReference type="EMBL" id="CAF3533046.1"/>
    </source>
</evidence>
<dbReference type="PANTHER" id="PTHR15597:SF22">
    <property type="entry name" value="RNA-BINDING FOX PROTEIN 1, ISOFORM H"/>
    <property type="match status" value="1"/>
</dbReference>
<gene>
    <name evidence="4" type="ORF">GPM918_LOCUS954</name>
    <name evidence="5" type="ORF">OVA965_LOCUS19793</name>
    <name evidence="6" type="ORF">SRO942_LOCUS954</name>
    <name evidence="7" type="ORF">TMI583_LOCUS19961</name>
</gene>
<evidence type="ECO:0000256" key="2">
    <source>
        <dbReference type="ARBA" id="ARBA00022884"/>
    </source>
</evidence>
<dbReference type="GO" id="GO:0005634">
    <property type="term" value="C:nucleus"/>
    <property type="evidence" value="ECO:0007669"/>
    <property type="project" value="UniProtKB-SubCell"/>
</dbReference>
<protein>
    <recommendedName>
        <fullName evidence="9">RRM domain-containing protein</fullName>
    </recommendedName>
</protein>
<evidence type="ECO:0000313" key="4">
    <source>
        <dbReference type="EMBL" id="CAF0753119.1"/>
    </source>
</evidence>
<evidence type="ECO:0000256" key="3">
    <source>
        <dbReference type="ARBA" id="ARBA00023242"/>
    </source>
</evidence>
<dbReference type="GO" id="GO:0000381">
    <property type="term" value="P:regulation of alternative mRNA splicing, via spliceosome"/>
    <property type="evidence" value="ECO:0007669"/>
    <property type="project" value="InterPro"/>
</dbReference>
<dbReference type="Proteomes" id="UP000663829">
    <property type="component" value="Unassembled WGS sequence"/>
</dbReference>
<comment type="caution">
    <text evidence="4">The sequence shown here is derived from an EMBL/GenBank/DDBJ whole genome shotgun (WGS) entry which is preliminary data.</text>
</comment>
<evidence type="ECO:0000313" key="5">
    <source>
        <dbReference type="EMBL" id="CAF1111647.1"/>
    </source>
</evidence>
<dbReference type="PANTHER" id="PTHR15597">
    <property type="entry name" value="ATAXIN 2-BINDING PROTEIN 1-RELATED"/>
    <property type="match status" value="1"/>
</dbReference>
<dbReference type="InterPro" id="IPR047131">
    <property type="entry name" value="RBFOX1-like"/>
</dbReference>
<dbReference type="OrthoDB" id="5382468at2759"/>
<dbReference type="InterPro" id="IPR035979">
    <property type="entry name" value="RBD_domain_sf"/>
</dbReference>
<name>A0A813PNK7_9BILA</name>
<dbReference type="SUPFAM" id="SSF54928">
    <property type="entry name" value="RNA-binding domain, RBD"/>
    <property type="match status" value="1"/>
</dbReference>
<dbReference type="GO" id="GO:0007399">
    <property type="term" value="P:nervous system development"/>
    <property type="evidence" value="ECO:0007669"/>
    <property type="project" value="InterPro"/>
</dbReference>
<evidence type="ECO:0000256" key="1">
    <source>
        <dbReference type="ARBA" id="ARBA00004123"/>
    </source>
</evidence>
<dbReference type="EMBL" id="CAJNOQ010000081">
    <property type="protein sequence ID" value="CAF0753119.1"/>
    <property type="molecule type" value="Genomic_DNA"/>
</dbReference>
<keyword evidence="2" id="KW-0694">RNA-binding</keyword>
<dbReference type="GO" id="GO:0005737">
    <property type="term" value="C:cytoplasm"/>
    <property type="evidence" value="ECO:0007669"/>
    <property type="project" value="TreeGrafter"/>
</dbReference>
<dbReference type="EMBL" id="CAJOBC010000081">
    <property type="protein sequence ID" value="CAF3533046.1"/>
    <property type="molecule type" value="Genomic_DNA"/>
</dbReference>
<keyword evidence="8" id="KW-1185">Reference proteome</keyword>
<sequence length="181" mass="19944">MPQLDENDEPLRIHVGNIPFAWTIEDLRHQFQVFGPVRDPEIVANDRGSKVTIENLQLPSPLSQVYSNNRTLSSTLYGTPPPIYCAPIGSASPSVAYNTCISQQQQAQKQSAMLPLQSLSSSPTSSLFSPIELPFSLLTPQISRTKRTNVVNNVFGSPIRSPSSTRVTNLVQSCPQCSRLY</sequence>
<organism evidence="4 8">
    <name type="scientific">Didymodactylos carnosus</name>
    <dbReference type="NCBI Taxonomy" id="1234261"/>
    <lineage>
        <taxon>Eukaryota</taxon>
        <taxon>Metazoa</taxon>
        <taxon>Spiralia</taxon>
        <taxon>Gnathifera</taxon>
        <taxon>Rotifera</taxon>
        <taxon>Eurotatoria</taxon>
        <taxon>Bdelloidea</taxon>
        <taxon>Philodinida</taxon>
        <taxon>Philodinidae</taxon>
        <taxon>Didymodactylos</taxon>
    </lineage>
</organism>
<dbReference type="Gene3D" id="3.30.70.330">
    <property type="match status" value="1"/>
</dbReference>
<dbReference type="AlphaFoldDB" id="A0A813PNK7"/>
<dbReference type="EMBL" id="CAJNOK010010298">
    <property type="protein sequence ID" value="CAF1111647.1"/>
    <property type="molecule type" value="Genomic_DNA"/>
</dbReference>